<feature type="region of interest" description="Disordered" evidence="1">
    <location>
        <begin position="699"/>
        <end position="721"/>
    </location>
</feature>
<evidence type="ECO:0000313" key="3">
    <source>
        <dbReference type="Proteomes" id="UP001189429"/>
    </source>
</evidence>
<feature type="region of interest" description="Disordered" evidence="1">
    <location>
        <begin position="671"/>
        <end position="690"/>
    </location>
</feature>
<gene>
    <name evidence="2" type="ORF">PCOR1329_LOCUS40508</name>
</gene>
<reference evidence="2" key="1">
    <citation type="submission" date="2023-10" db="EMBL/GenBank/DDBJ databases">
        <authorList>
            <person name="Chen Y."/>
            <person name="Shah S."/>
            <person name="Dougan E. K."/>
            <person name="Thang M."/>
            <person name="Chan C."/>
        </authorList>
    </citation>
    <scope>NUCLEOTIDE SEQUENCE [LARGE SCALE GENOMIC DNA]</scope>
</reference>
<evidence type="ECO:0008006" key="4">
    <source>
        <dbReference type="Google" id="ProtNLM"/>
    </source>
</evidence>
<feature type="non-terminal residue" evidence="2">
    <location>
        <position position="1"/>
    </location>
</feature>
<evidence type="ECO:0000313" key="2">
    <source>
        <dbReference type="EMBL" id="CAK0847238.1"/>
    </source>
</evidence>
<keyword evidence="3" id="KW-1185">Reference proteome</keyword>
<comment type="caution">
    <text evidence="2">The sequence shown here is derived from an EMBL/GenBank/DDBJ whole genome shotgun (WGS) entry which is preliminary data.</text>
</comment>
<dbReference type="EMBL" id="CAUYUJ010014885">
    <property type="protein sequence ID" value="CAK0847238.1"/>
    <property type="molecule type" value="Genomic_DNA"/>
</dbReference>
<dbReference type="Proteomes" id="UP001189429">
    <property type="component" value="Unassembled WGS sequence"/>
</dbReference>
<protein>
    <recommendedName>
        <fullName evidence="4">RNA-directed RNA polymerase</fullName>
    </recommendedName>
</protein>
<organism evidence="2 3">
    <name type="scientific">Prorocentrum cordatum</name>
    <dbReference type="NCBI Taxonomy" id="2364126"/>
    <lineage>
        <taxon>Eukaryota</taxon>
        <taxon>Sar</taxon>
        <taxon>Alveolata</taxon>
        <taxon>Dinophyceae</taxon>
        <taxon>Prorocentrales</taxon>
        <taxon>Prorocentraceae</taxon>
        <taxon>Prorocentrum</taxon>
    </lineage>
</organism>
<name>A0ABN9TNB1_9DINO</name>
<proteinExistence type="predicted"/>
<sequence length="721" mass="80573">RVILHTDGVKRYMIKLDGVKHDYVAHCRKRVKVNGKHIWVRPKYAKPRYHNIAEDGAPKKKLRAMAGTQQLSARLAGLAFASSMGDIIGGDESATDQIENTWLHMAVVQPCTRLTKPDRFQSDPPAAFRLRDMPLQCTDNVVNPKHLADWVTLEEGAAQQLDTVEVYDAMCGGSYMALPAPFRSNKDPGEIAFTMQLYTLPKEDNGRQFAVKYIKFEKATRADIAKERTLERWAVTLKRFDPFLFDRIVAPILRGHDVHGAMRIGKTRVGKPTASKTIGFAISADQIEKHRRADLRPRVITVKTIDFLRLEPGTMFKPAIADDAVLAKWDPDEIKALLDPAEEDALLWARRRRAGNMHFLETKLFKRIQITLVSLPGPFFVVVFRALHRWGGASFEQNQSRQICVNPCNEEFEATVKSVSREKEEVAFSDFIKTIECNFIGEKQRSYKMADVDACMARSNVVLLSPKWVYFRAASTTKEPVPRFPWPVPAKPDLFTPETHDILKAFKKYQTRVPSDYDQHMRWAVAAMKKFARGEELGQSSAVRGPTLFDQDAPARYNFPAVATQPPSGRQGSEWFPRAAAGQPTSASCPVLEDTRGIDEQLNVCRAVQQSLCDRALAFHGHVLDISSPQPLKRGVKRLVCPDVSTMDEEERERAMRAMKESIIERGGEARGSSIDLLSPARPPAADVSSQDIAAAMAEGAAAASGDEWSFPQVGEGSASD</sequence>
<accession>A0ABN9TNB1</accession>
<evidence type="ECO:0000256" key="1">
    <source>
        <dbReference type="SAM" id="MobiDB-lite"/>
    </source>
</evidence>